<evidence type="ECO:0000313" key="3">
    <source>
        <dbReference type="Proteomes" id="UP000197157"/>
    </source>
</evidence>
<evidence type="ECO:0008006" key="4">
    <source>
        <dbReference type="Google" id="ProtNLM"/>
    </source>
</evidence>
<keyword evidence="1" id="KW-1133">Transmembrane helix</keyword>
<sequence length="111" mass="11351">MNVNPAGNVQTPLFPPSERCNEEKPVAEIVELNAYGNKPRCLMCLGTTALLTGIFSGICSGAVVAVSSGATYTIASAVLGASFGMGGIGLMGICAGLYLSENGVRTRPAWP</sequence>
<feature type="transmembrane region" description="Helical" evidence="1">
    <location>
        <begin position="72"/>
        <end position="99"/>
    </location>
</feature>
<evidence type="ECO:0000313" key="2">
    <source>
        <dbReference type="EMBL" id="ASG16026.1"/>
    </source>
</evidence>
<name>A0A2C9NY00_SALET</name>
<dbReference type="AlphaFoldDB" id="A0A2C9NY00"/>
<evidence type="ECO:0000256" key="1">
    <source>
        <dbReference type="SAM" id="Phobius"/>
    </source>
</evidence>
<protein>
    <recommendedName>
        <fullName evidence="4">Inner membrane protein</fullName>
    </recommendedName>
</protein>
<keyword evidence="1" id="KW-0472">Membrane</keyword>
<dbReference type="EMBL" id="CP022117">
    <property type="protein sequence ID" value="ASG16026.1"/>
    <property type="molecule type" value="Genomic_DNA"/>
</dbReference>
<keyword evidence="1" id="KW-0812">Transmembrane</keyword>
<dbReference type="RefSeq" id="WP_080246431.1">
    <property type="nucleotide sequence ID" value="NZ_CP022117.1"/>
</dbReference>
<gene>
    <name evidence="2" type="ORF">LFZ25_08690</name>
</gene>
<feature type="transmembrane region" description="Helical" evidence="1">
    <location>
        <begin position="42"/>
        <end position="66"/>
    </location>
</feature>
<organism evidence="2 3">
    <name type="scientific">Salmonella enterica subsp. enterica serovar Macclesfield str. S-1643</name>
    <dbReference type="NCBI Taxonomy" id="1242107"/>
    <lineage>
        <taxon>Bacteria</taxon>
        <taxon>Pseudomonadati</taxon>
        <taxon>Pseudomonadota</taxon>
        <taxon>Gammaproteobacteria</taxon>
        <taxon>Enterobacterales</taxon>
        <taxon>Enterobacteriaceae</taxon>
        <taxon>Salmonella</taxon>
    </lineage>
</organism>
<reference evidence="2 3" key="1">
    <citation type="submission" date="2017-06" db="EMBL/GenBank/DDBJ databases">
        <title>Salmonella reference genomes for public health.</title>
        <authorList>
            <person name="Robertson J."/>
            <person name="Yoshida C."/>
            <person name="Gurnik S."/>
            <person name="Nash J."/>
        </authorList>
    </citation>
    <scope>NUCLEOTIDE SEQUENCE [LARGE SCALE GENOMIC DNA]</scope>
    <source>
        <strain evidence="2 3">S-1643</strain>
    </source>
</reference>
<proteinExistence type="predicted"/>
<accession>A0A2C9NY00</accession>
<dbReference type="Proteomes" id="UP000197157">
    <property type="component" value="Chromosome"/>
</dbReference>